<keyword evidence="3" id="KW-1185">Reference proteome</keyword>
<reference evidence="2 3" key="1">
    <citation type="journal article" date="2019" name="Int. J. Syst. Evol. Microbiol.">
        <title>The Global Catalogue of Microorganisms (GCM) 10K type strain sequencing project: providing services to taxonomists for standard genome sequencing and annotation.</title>
        <authorList>
            <consortium name="The Broad Institute Genomics Platform"/>
            <consortium name="The Broad Institute Genome Sequencing Center for Infectious Disease"/>
            <person name="Wu L."/>
            <person name="Ma J."/>
        </authorList>
    </citation>
    <scope>NUCLEOTIDE SEQUENCE [LARGE SCALE GENOMIC DNA]</scope>
    <source>
        <strain evidence="2 3">JCM 14559</strain>
    </source>
</reference>
<protein>
    <submittedName>
        <fullName evidence="2">Uncharacterized protein</fullName>
    </submittedName>
</protein>
<accession>A0ABN2XNN2</accession>
<evidence type="ECO:0000256" key="1">
    <source>
        <dbReference type="SAM" id="MobiDB-lite"/>
    </source>
</evidence>
<comment type="caution">
    <text evidence="2">The sequence shown here is derived from an EMBL/GenBank/DDBJ whole genome shotgun (WGS) entry which is preliminary data.</text>
</comment>
<dbReference type="EMBL" id="BAAANS010000048">
    <property type="protein sequence ID" value="GAA2114452.1"/>
    <property type="molecule type" value="Genomic_DNA"/>
</dbReference>
<evidence type="ECO:0000313" key="3">
    <source>
        <dbReference type="Proteomes" id="UP001500897"/>
    </source>
</evidence>
<feature type="compositionally biased region" description="Basic and acidic residues" evidence="1">
    <location>
        <begin position="1"/>
        <end position="14"/>
    </location>
</feature>
<name>A0ABN2XNN2_9ACTN</name>
<sequence>MRPDIEFRTGRGPDRVPAGSPVARFLPSFDGGGRVKVSATAARTPQVGACLLRPPAVGPWPRGSSDDYC</sequence>
<evidence type="ECO:0000313" key="2">
    <source>
        <dbReference type="EMBL" id="GAA2114452.1"/>
    </source>
</evidence>
<dbReference type="Proteomes" id="UP001500897">
    <property type="component" value="Unassembled WGS sequence"/>
</dbReference>
<organism evidence="2 3">
    <name type="scientific">Kitasatospora saccharophila</name>
    <dbReference type="NCBI Taxonomy" id="407973"/>
    <lineage>
        <taxon>Bacteria</taxon>
        <taxon>Bacillati</taxon>
        <taxon>Actinomycetota</taxon>
        <taxon>Actinomycetes</taxon>
        <taxon>Kitasatosporales</taxon>
        <taxon>Streptomycetaceae</taxon>
        <taxon>Kitasatospora</taxon>
    </lineage>
</organism>
<gene>
    <name evidence="2" type="ORF">GCM10009759_58800</name>
</gene>
<proteinExistence type="predicted"/>
<feature type="region of interest" description="Disordered" evidence="1">
    <location>
        <begin position="1"/>
        <end position="22"/>
    </location>
</feature>